<evidence type="ECO:0000256" key="1">
    <source>
        <dbReference type="ARBA" id="ARBA00023015"/>
    </source>
</evidence>
<proteinExistence type="predicted"/>
<dbReference type="GO" id="GO:0005829">
    <property type="term" value="C:cytosol"/>
    <property type="evidence" value="ECO:0007669"/>
    <property type="project" value="TreeGrafter"/>
</dbReference>
<accession>A0A9E8NCX6</accession>
<keyword evidence="2" id="KW-0238">DNA-binding</keyword>
<organism evidence="5 6">
    <name type="scientific">Dyadobacter pollutisoli</name>
    <dbReference type="NCBI Taxonomy" id="2910158"/>
    <lineage>
        <taxon>Bacteria</taxon>
        <taxon>Pseudomonadati</taxon>
        <taxon>Bacteroidota</taxon>
        <taxon>Cytophagia</taxon>
        <taxon>Cytophagales</taxon>
        <taxon>Spirosomataceae</taxon>
        <taxon>Dyadobacter</taxon>
    </lineage>
</organism>
<keyword evidence="1" id="KW-0805">Transcription regulation</keyword>
<sequence>MNILSSHLRYFTDYARIRGVAADILPKLPDSTSTDLTEPESMVTQEEFYEILKEIDRQLTDELLGIKCGNFISLKLLGIIYQISLQATTVEEAFHYLRSYLEVALPIVQLKTVISEKEARIELRIDNREDRINRLIIENCLTIISRELRMMVGRDVNIGIGTPYFHSGYPADWVLDQHFSVSFELTILKAALKDRNHLHLDMLVPEYLKMIEQLQSGNSFANKVRITMLSMSDPKLPDIQSISDALYLTPRTLQRRLVQEELTYREITEGLKKQICSFLLRHDPYSISSLTYILGYAEPASFIHSFKKWYGDSPQRVRRRLKEPF</sequence>
<dbReference type="Pfam" id="PF12625">
    <property type="entry name" value="Arabinose_bd"/>
    <property type="match status" value="1"/>
</dbReference>
<dbReference type="PROSITE" id="PS01124">
    <property type="entry name" value="HTH_ARAC_FAMILY_2"/>
    <property type="match status" value="1"/>
</dbReference>
<dbReference type="SUPFAM" id="SSF46689">
    <property type="entry name" value="Homeodomain-like"/>
    <property type="match status" value="1"/>
</dbReference>
<dbReference type="Proteomes" id="UP001164653">
    <property type="component" value="Chromosome"/>
</dbReference>
<keyword evidence="6" id="KW-1185">Reference proteome</keyword>
<dbReference type="RefSeq" id="WP_244822183.1">
    <property type="nucleotide sequence ID" value="NZ_CP112998.1"/>
</dbReference>
<keyword evidence="3" id="KW-0804">Transcription</keyword>
<dbReference type="EMBL" id="CP112998">
    <property type="protein sequence ID" value="WAC11949.1"/>
    <property type="molecule type" value="Genomic_DNA"/>
</dbReference>
<dbReference type="InterPro" id="IPR009057">
    <property type="entry name" value="Homeodomain-like_sf"/>
</dbReference>
<dbReference type="InterPro" id="IPR018060">
    <property type="entry name" value="HTH_AraC"/>
</dbReference>
<protein>
    <submittedName>
        <fullName evidence="5">AraC family transcriptional regulator ligand-binding domain-containing protein</fullName>
    </submittedName>
</protein>
<dbReference type="Pfam" id="PF12833">
    <property type="entry name" value="HTH_18"/>
    <property type="match status" value="1"/>
</dbReference>
<dbReference type="InterPro" id="IPR032687">
    <property type="entry name" value="AraC-type_N"/>
</dbReference>
<evidence type="ECO:0000256" key="2">
    <source>
        <dbReference type="ARBA" id="ARBA00023125"/>
    </source>
</evidence>
<dbReference type="GO" id="GO:0000976">
    <property type="term" value="F:transcription cis-regulatory region binding"/>
    <property type="evidence" value="ECO:0007669"/>
    <property type="project" value="TreeGrafter"/>
</dbReference>
<dbReference type="SMART" id="SM00342">
    <property type="entry name" value="HTH_ARAC"/>
    <property type="match status" value="1"/>
</dbReference>
<feature type="domain" description="HTH araC/xylS-type" evidence="4">
    <location>
        <begin position="222"/>
        <end position="320"/>
    </location>
</feature>
<evidence type="ECO:0000256" key="3">
    <source>
        <dbReference type="ARBA" id="ARBA00023163"/>
    </source>
</evidence>
<dbReference type="GO" id="GO:0003700">
    <property type="term" value="F:DNA-binding transcription factor activity"/>
    <property type="evidence" value="ECO:0007669"/>
    <property type="project" value="InterPro"/>
</dbReference>
<evidence type="ECO:0000313" key="6">
    <source>
        <dbReference type="Proteomes" id="UP001164653"/>
    </source>
</evidence>
<dbReference type="PANTHER" id="PTHR47894:SF1">
    <property type="entry name" value="HTH-TYPE TRANSCRIPTIONAL REGULATOR VQSM"/>
    <property type="match status" value="1"/>
</dbReference>
<name>A0A9E8NCX6_9BACT</name>
<dbReference type="Gene3D" id="1.10.10.60">
    <property type="entry name" value="Homeodomain-like"/>
    <property type="match status" value="1"/>
</dbReference>
<evidence type="ECO:0000259" key="4">
    <source>
        <dbReference type="PROSITE" id="PS01124"/>
    </source>
</evidence>
<dbReference type="KEGG" id="dpf:ON006_30000"/>
<evidence type="ECO:0000313" key="5">
    <source>
        <dbReference type="EMBL" id="WAC11949.1"/>
    </source>
</evidence>
<gene>
    <name evidence="5" type="ORF">ON006_30000</name>
</gene>
<dbReference type="PANTHER" id="PTHR47894">
    <property type="entry name" value="HTH-TYPE TRANSCRIPTIONAL REGULATOR GADX"/>
    <property type="match status" value="1"/>
</dbReference>
<dbReference type="AlphaFoldDB" id="A0A9E8NCX6"/>
<reference evidence="5" key="1">
    <citation type="submission" date="2022-11" db="EMBL/GenBank/DDBJ databases">
        <title>Dyadobacter pollutisoli sp. nov., isolated from plastic dumped soil.</title>
        <authorList>
            <person name="Kim J.M."/>
            <person name="Kim K.R."/>
            <person name="Lee J.K."/>
            <person name="Hao L."/>
            <person name="Jeon C.O."/>
        </authorList>
    </citation>
    <scope>NUCLEOTIDE SEQUENCE</scope>
    <source>
        <strain evidence="5">U1</strain>
    </source>
</reference>